<feature type="compositionally biased region" description="Polar residues" evidence="1">
    <location>
        <begin position="126"/>
        <end position="141"/>
    </location>
</feature>
<evidence type="ECO:0000313" key="2">
    <source>
        <dbReference type="EMBL" id="KAF6213889.1"/>
    </source>
</evidence>
<keyword evidence="3" id="KW-1185">Reference proteome</keyword>
<protein>
    <submittedName>
        <fullName evidence="2">Uncharacterized protein</fullName>
    </submittedName>
</protein>
<proteinExistence type="predicted"/>
<dbReference type="Proteomes" id="UP000466442">
    <property type="component" value="Unassembled WGS sequence"/>
</dbReference>
<sequence>MPNLTCHCGNRGFGAFQAQIEETDIKYFRTSEESSEQLCIGECVATQTSTAHSVCGTRIFKTSATSTSRTTLGLETAPYLRYMYPQHLDGNCFHNPRDNYACHNVQDTKGPPFQPWSPPPRRTGCHKSTSSPLKTEGQTQRCGAGGCGTNAAASTSDGWMPGQGGSGTGSVGLCTCCGVPKAMCPYNTGLCTCCGVPKAMCPYNTRSTGFNPPIAGTHGEGLGNCGCGRTGGKPGLTLKEMKAQVKQMKNEEKRRKKHENDILKRERKEEKRIIKEKNRRRKQERKKARKLRKMRGPGVPQGGDNCDCCKCKGGGNQKPSERPKIQHSSTGKKDCNCPTNSPFASAHPPCGPPMIISCGHMLDIPRTPTVGTIACPPCPPKPPSTMMYTQKPRYDLYPSTDELINTQSHCGCVKKRGICSCRCTKVANYSVMVQHTGLEYSELDSVDPTEMQNCASSSAMELPPSIEIGNGDSNESAIIGNLLKRQVPILTPLPPLYTRTDNVLINVSERKGEPGTNGENRNKHLVPPCILYLDCTKMKDMCVIIRNKCEES</sequence>
<name>A0A8S9XZE7_APOLU</name>
<dbReference type="EMBL" id="WIXP02000003">
    <property type="protein sequence ID" value="KAF6213889.1"/>
    <property type="molecule type" value="Genomic_DNA"/>
</dbReference>
<feature type="compositionally biased region" description="Pro residues" evidence="1">
    <location>
        <begin position="112"/>
        <end position="121"/>
    </location>
</feature>
<organism evidence="2 3">
    <name type="scientific">Apolygus lucorum</name>
    <name type="common">Small green plant bug</name>
    <name type="synonym">Lygocoris lucorum</name>
    <dbReference type="NCBI Taxonomy" id="248454"/>
    <lineage>
        <taxon>Eukaryota</taxon>
        <taxon>Metazoa</taxon>
        <taxon>Ecdysozoa</taxon>
        <taxon>Arthropoda</taxon>
        <taxon>Hexapoda</taxon>
        <taxon>Insecta</taxon>
        <taxon>Pterygota</taxon>
        <taxon>Neoptera</taxon>
        <taxon>Paraneoptera</taxon>
        <taxon>Hemiptera</taxon>
        <taxon>Heteroptera</taxon>
        <taxon>Panheteroptera</taxon>
        <taxon>Cimicomorpha</taxon>
        <taxon>Miridae</taxon>
        <taxon>Mirini</taxon>
        <taxon>Apolygus</taxon>
    </lineage>
</organism>
<reference evidence="2" key="1">
    <citation type="journal article" date="2021" name="Mol. Ecol. Resour.">
        <title>Apolygus lucorum genome provides insights into omnivorousness and mesophyll feeding.</title>
        <authorList>
            <person name="Liu Y."/>
            <person name="Liu H."/>
            <person name="Wang H."/>
            <person name="Huang T."/>
            <person name="Liu B."/>
            <person name="Yang B."/>
            <person name="Yin L."/>
            <person name="Li B."/>
            <person name="Zhang Y."/>
            <person name="Zhang S."/>
            <person name="Jiang F."/>
            <person name="Zhang X."/>
            <person name="Ren Y."/>
            <person name="Wang B."/>
            <person name="Wang S."/>
            <person name="Lu Y."/>
            <person name="Wu K."/>
            <person name="Fan W."/>
            <person name="Wang G."/>
        </authorList>
    </citation>
    <scope>NUCLEOTIDE SEQUENCE</scope>
    <source>
        <strain evidence="2">12Hb</strain>
    </source>
</reference>
<dbReference type="CDD" id="cd22249">
    <property type="entry name" value="UDM1_RNF168_RNF169-like"/>
    <property type="match status" value="1"/>
</dbReference>
<gene>
    <name evidence="2" type="ORF">GE061_011614</name>
</gene>
<dbReference type="AlphaFoldDB" id="A0A8S9XZE7"/>
<accession>A0A8S9XZE7</accession>
<feature type="compositionally biased region" description="Basic and acidic residues" evidence="1">
    <location>
        <begin position="246"/>
        <end position="276"/>
    </location>
</feature>
<evidence type="ECO:0000256" key="1">
    <source>
        <dbReference type="SAM" id="MobiDB-lite"/>
    </source>
</evidence>
<feature type="region of interest" description="Disordered" evidence="1">
    <location>
        <begin position="111"/>
        <end position="145"/>
    </location>
</feature>
<comment type="caution">
    <text evidence="2">The sequence shown here is derived from an EMBL/GenBank/DDBJ whole genome shotgun (WGS) entry which is preliminary data.</text>
</comment>
<feature type="compositionally biased region" description="Basic residues" evidence="1">
    <location>
        <begin position="277"/>
        <end position="295"/>
    </location>
</feature>
<feature type="region of interest" description="Disordered" evidence="1">
    <location>
        <begin position="246"/>
        <end position="299"/>
    </location>
</feature>
<evidence type="ECO:0000313" key="3">
    <source>
        <dbReference type="Proteomes" id="UP000466442"/>
    </source>
</evidence>